<dbReference type="PROSITE" id="PS50893">
    <property type="entry name" value="ABC_TRANSPORTER_2"/>
    <property type="match status" value="1"/>
</dbReference>
<dbReference type="InterPro" id="IPR017896">
    <property type="entry name" value="4Fe4S_Fe-S-bd"/>
</dbReference>
<feature type="domain" description="ABC transporter" evidence="3">
    <location>
        <begin position="79"/>
        <end position="308"/>
    </location>
</feature>
<sequence>MSRRMRETEETDKQTRIAIVSEDKCKPKRCRQECKKSCPVVRMGKLCIEVAPTSKIASLSEELCIGCGICVKKCPFDAIMIINVPSNLEKQTTHRYSKNSFKLHRLPIPRPGEVLGLVGQNGIGKSTALKILAGKQKPNLGRYNDPPDWTEILAYFRGSELQNYFTKILEDNLKALIKPQYVDQIPRAVKGGNMQNVGFVSHKDREIQALSGGELQRFAIAMVCIQKGDIFMLDEPSSYLDVKQRLNAALTIRSLIHPDKFIIVVEHDLSVLDYLSDFICCLYGVPGCYGVVTMPFSVREGINIFLDGFVPTENMRFRTESLSFKLGW</sequence>
<dbReference type="AlphaFoldDB" id="T1GMV0"/>
<dbReference type="PROSITE" id="PS00198">
    <property type="entry name" value="4FE4S_FER_1"/>
    <property type="match status" value="1"/>
</dbReference>
<dbReference type="OMA" id="NISHRYA"/>
<dbReference type="FunFam" id="3.40.50.300:FF:000152">
    <property type="entry name" value="ATP-binding cassette, sub-family E, member 1"/>
    <property type="match status" value="1"/>
</dbReference>
<dbReference type="CDD" id="cd03236">
    <property type="entry name" value="ABC_RNaseL_inhibitor_domain1"/>
    <property type="match status" value="1"/>
</dbReference>
<dbReference type="SUPFAM" id="SSF54862">
    <property type="entry name" value="4Fe-4S ferredoxins"/>
    <property type="match status" value="1"/>
</dbReference>
<dbReference type="GO" id="GO:0005524">
    <property type="term" value="F:ATP binding"/>
    <property type="evidence" value="ECO:0007669"/>
    <property type="project" value="UniProtKB-KW"/>
</dbReference>
<evidence type="ECO:0000313" key="5">
    <source>
        <dbReference type="EnsemblMetazoa" id="MESCA004883-PA"/>
    </source>
</evidence>
<keyword evidence="2" id="KW-0067">ATP-binding</keyword>
<dbReference type="Pfam" id="PF00005">
    <property type="entry name" value="ABC_tran"/>
    <property type="match status" value="1"/>
</dbReference>
<dbReference type="SUPFAM" id="SSF52540">
    <property type="entry name" value="P-loop containing nucleoside triphosphate hydrolases"/>
    <property type="match status" value="1"/>
</dbReference>
<accession>T1GMV0</accession>
<dbReference type="Pfam" id="PF00037">
    <property type="entry name" value="Fer4"/>
    <property type="match status" value="1"/>
</dbReference>
<organism evidence="5 6">
    <name type="scientific">Megaselia scalaris</name>
    <name type="common">Humpbacked fly</name>
    <name type="synonym">Phora scalaris</name>
    <dbReference type="NCBI Taxonomy" id="36166"/>
    <lineage>
        <taxon>Eukaryota</taxon>
        <taxon>Metazoa</taxon>
        <taxon>Ecdysozoa</taxon>
        <taxon>Arthropoda</taxon>
        <taxon>Hexapoda</taxon>
        <taxon>Insecta</taxon>
        <taxon>Pterygota</taxon>
        <taxon>Neoptera</taxon>
        <taxon>Endopterygota</taxon>
        <taxon>Diptera</taxon>
        <taxon>Brachycera</taxon>
        <taxon>Muscomorpha</taxon>
        <taxon>Platypezoidea</taxon>
        <taxon>Phoridae</taxon>
        <taxon>Megaseliini</taxon>
        <taxon>Megaselia</taxon>
    </lineage>
</organism>
<dbReference type="GO" id="GO:0016887">
    <property type="term" value="F:ATP hydrolysis activity"/>
    <property type="evidence" value="ECO:0007669"/>
    <property type="project" value="InterPro"/>
</dbReference>
<evidence type="ECO:0008006" key="7">
    <source>
        <dbReference type="Google" id="ProtNLM"/>
    </source>
</evidence>
<proteinExistence type="predicted"/>
<keyword evidence="6" id="KW-1185">Reference proteome</keyword>
<dbReference type="STRING" id="36166.T1GMV0"/>
<dbReference type="InterPro" id="IPR017900">
    <property type="entry name" value="4Fe4S_Fe_S_CS"/>
</dbReference>
<name>T1GMV0_MEGSC</name>
<keyword evidence="1" id="KW-0547">Nucleotide-binding</keyword>
<dbReference type="Proteomes" id="UP000015102">
    <property type="component" value="Unassembled WGS sequence"/>
</dbReference>
<dbReference type="InterPro" id="IPR003593">
    <property type="entry name" value="AAA+_ATPase"/>
</dbReference>
<dbReference type="PRINTS" id="PR01868">
    <property type="entry name" value="ABCEFAMILY"/>
</dbReference>
<dbReference type="InterPro" id="IPR007209">
    <property type="entry name" value="RNaseL-inhib-like_metal-bd_dom"/>
</dbReference>
<evidence type="ECO:0000259" key="4">
    <source>
        <dbReference type="PROSITE" id="PS51379"/>
    </source>
</evidence>
<protein>
    <recommendedName>
        <fullName evidence="7">ABC transporter domain-containing protein</fullName>
    </recommendedName>
</protein>
<reference evidence="5" key="2">
    <citation type="submission" date="2015-06" db="UniProtKB">
        <authorList>
            <consortium name="EnsemblMetazoa"/>
        </authorList>
    </citation>
    <scope>IDENTIFICATION</scope>
</reference>
<dbReference type="EnsemblMetazoa" id="MESCA004883-RA">
    <property type="protein sequence ID" value="MESCA004883-PA"/>
    <property type="gene ID" value="MESCA004883"/>
</dbReference>
<dbReference type="EMBL" id="CAQQ02191853">
    <property type="status" value="NOT_ANNOTATED_CDS"/>
    <property type="molecule type" value="Genomic_DNA"/>
</dbReference>
<dbReference type="InterPro" id="IPR003439">
    <property type="entry name" value="ABC_transporter-like_ATP-bd"/>
</dbReference>
<evidence type="ECO:0000256" key="1">
    <source>
        <dbReference type="ARBA" id="ARBA00022741"/>
    </source>
</evidence>
<dbReference type="PROSITE" id="PS51379">
    <property type="entry name" value="4FE4S_FER_2"/>
    <property type="match status" value="1"/>
</dbReference>
<dbReference type="InterPro" id="IPR034348">
    <property type="entry name" value="RLI_dom_1"/>
</dbReference>
<evidence type="ECO:0000313" key="6">
    <source>
        <dbReference type="Proteomes" id="UP000015102"/>
    </source>
</evidence>
<dbReference type="PANTHER" id="PTHR19248">
    <property type="entry name" value="ATP-BINDING TRANSPORT PROTEIN-RELATED"/>
    <property type="match status" value="1"/>
</dbReference>
<dbReference type="InterPro" id="IPR027417">
    <property type="entry name" value="P-loop_NTPase"/>
</dbReference>
<feature type="domain" description="4Fe-4S ferredoxin-type" evidence="4">
    <location>
        <begin position="55"/>
        <end position="84"/>
    </location>
</feature>
<reference evidence="6" key="1">
    <citation type="submission" date="2013-02" db="EMBL/GenBank/DDBJ databases">
        <authorList>
            <person name="Hughes D."/>
        </authorList>
    </citation>
    <scope>NUCLEOTIDE SEQUENCE</scope>
    <source>
        <strain>Durham</strain>
        <strain evidence="6">NC isolate 2 -- Noor lab</strain>
    </source>
</reference>
<dbReference type="HOGENOM" id="CLU_017344_1_1_1"/>
<evidence type="ECO:0000259" key="3">
    <source>
        <dbReference type="PROSITE" id="PS50893"/>
    </source>
</evidence>
<dbReference type="Gene3D" id="3.40.50.300">
    <property type="entry name" value="P-loop containing nucleotide triphosphate hydrolases"/>
    <property type="match status" value="1"/>
</dbReference>
<dbReference type="SMART" id="SM00382">
    <property type="entry name" value="AAA"/>
    <property type="match status" value="1"/>
</dbReference>
<dbReference type="Pfam" id="PF04068">
    <property type="entry name" value="Fer4_RLI"/>
    <property type="match status" value="1"/>
</dbReference>
<dbReference type="InterPro" id="IPR013283">
    <property type="entry name" value="RLI1"/>
</dbReference>
<evidence type="ECO:0000256" key="2">
    <source>
        <dbReference type="ARBA" id="ARBA00022840"/>
    </source>
</evidence>